<dbReference type="AlphaFoldDB" id="A0A1W1VCL3"/>
<evidence type="ECO:0008006" key="3">
    <source>
        <dbReference type="Google" id="ProtNLM"/>
    </source>
</evidence>
<dbReference type="RefSeq" id="WP_084053135.1">
    <property type="nucleotide sequence ID" value="NZ_FWWT01000017.1"/>
</dbReference>
<name>A0A1W1VCL3_DESTI</name>
<protein>
    <recommendedName>
        <fullName evidence="3">Lipoprotein</fullName>
    </recommendedName>
</protein>
<proteinExistence type="predicted"/>
<keyword evidence="2" id="KW-1185">Reference proteome</keyword>
<evidence type="ECO:0000313" key="1">
    <source>
        <dbReference type="EMBL" id="SMB90704.1"/>
    </source>
</evidence>
<dbReference type="EMBL" id="FWWT01000017">
    <property type="protein sequence ID" value="SMB90704.1"/>
    <property type="molecule type" value="Genomic_DNA"/>
</dbReference>
<dbReference type="STRING" id="656914.SAMN00017405_1350"/>
<dbReference type="PROSITE" id="PS51257">
    <property type="entry name" value="PROKAR_LIPOPROTEIN"/>
    <property type="match status" value="1"/>
</dbReference>
<organism evidence="1 2">
    <name type="scientific">Desulfonispora thiosulfatigenes DSM 11270</name>
    <dbReference type="NCBI Taxonomy" id="656914"/>
    <lineage>
        <taxon>Bacteria</taxon>
        <taxon>Bacillati</taxon>
        <taxon>Bacillota</taxon>
        <taxon>Clostridia</taxon>
        <taxon>Eubacteriales</taxon>
        <taxon>Peptococcaceae</taxon>
        <taxon>Desulfonispora</taxon>
    </lineage>
</organism>
<dbReference type="OrthoDB" id="1906906at2"/>
<reference evidence="1 2" key="1">
    <citation type="submission" date="2017-04" db="EMBL/GenBank/DDBJ databases">
        <authorList>
            <person name="Afonso C.L."/>
            <person name="Miller P.J."/>
            <person name="Scott M.A."/>
            <person name="Spackman E."/>
            <person name="Goraichik I."/>
            <person name="Dimitrov K.M."/>
            <person name="Suarez D.L."/>
            <person name="Swayne D.E."/>
        </authorList>
    </citation>
    <scope>NUCLEOTIDE SEQUENCE [LARGE SCALE GENOMIC DNA]</scope>
    <source>
        <strain evidence="1 2">DSM 11270</strain>
    </source>
</reference>
<dbReference type="SUPFAM" id="SSF82171">
    <property type="entry name" value="DPP6 N-terminal domain-like"/>
    <property type="match status" value="1"/>
</dbReference>
<gene>
    <name evidence="1" type="ORF">SAMN00017405_1350</name>
</gene>
<dbReference type="Proteomes" id="UP000192731">
    <property type="component" value="Unassembled WGS sequence"/>
</dbReference>
<accession>A0A1W1VCL3</accession>
<evidence type="ECO:0000313" key="2">
    <source>
        <dbReference type="Proteomes" id="UP000192731"/>
    </source>
</evidence>
<sequence>MKRILILLVVILFTLVGCTQDKIKDNQVYVVEDNPSSEGENVQNDLVTKGLIPFEEYEYSNEDEEYGQILLTISPDSNYKYYMEIEQNTKKHEMIKGANIELVKIIKVNIKNQEEKVIAESVPFISQVKWNKDGTIVGFCGGDRLTIYDTINSKLLLEEKLLNDEISYFAWSPKEVNKLYTEQSSLANGSIYYTDLQKKLESYETKEDIYYKGNLDNRYHYATKWFVVDEKDKLKTKRDSINTVVVNDKGLIVKGLGEGRFRDSYKKSVVKIGENGFGLYYIKDINNPGKTKKLTKEYIYDVKFVGDGKIAYLVDDKDINKNYFLLKIIDKNGNFIDEFEVSGGNLALAPNGKTGYIGGPLLEKINFETNEISYKRNINDYNQEKNHQAKVFRTIRGAMDTLYQFELSNKKSYEAVEEYYIDSLSPEQWAYFDLSTNFKENNALVKEEAYNLEILIKEVKDDFKTNKASYLIRVEAKDATGQEQVREHSLELLKKDNNWYVTGMSTFPDSKERYIVERIVNKYVVDAQKGKLFPKVIEDKEVSVGQVQFWSASMPHLASKVSNASYAKVYLIVGNQKEEIYKLVLEKKNKTWKPIALEKENLSSLLP</sequence>